<protein>
    <submittedName>
        <fullName evidence="1">Uncharacterized protein</fullName>
    </submittedName>
</protein>
<organism evidence="1 2">
    <name type="scientific">Dictyocaulus viviparus</name>
    <name type="common">Bovine lungworm</name>
    <dbReference type="NCBI Taxonomy" id="29172"/>
    <lineage>
        <taxon>Eukaryota</taxon>
        <taxon>Metazoa</taxon>
        <taxon>Ecdysozoa</taxon>
        <taxon>Nematoda</taxon>
        <taxon>Chromadorea</taxon>
        <taxon>Rhabditida</taxon>
        <taxon>Rhabditina</taxon>
        <taxon>Rhabditomorpha</taxon>
        <taxon>Strongyloidea</taxon>
        <taxon>Metastrongylidae</taxon>
        <taxon>Dictyocaulus</taxon>
    </lineage>
</organism>
<reference evidence="1 2" key="1">
    <citation type="submission" date="2013-11" db="EMBL/GenBank/DDBJ databases">
        <title>Draft genome of the bovine lungworm Dictyocaulus viviparus.</title>
        <authorList>
            <person name="Mitreva M."/>
        </authorList>
    </citation>
    <scope>NUCLEOTIDE SEQUENCE [LARGE SCALE GENOMIC DNA]</scope>
    <source>
        <strain evidence="1 2">HannoverDv2000</strain>
    </source>
</reference>
<dbReference type="Proteomes" id="UP000053766">
    <property type="component" value="Unassembled WGS sequence"/>
</dbReference>
<dbReference type="EMBL" id="KN716830">
    <property type="protein sequence ID" value="KJH41407.1"/>
    <property type="molecule type" value="Genomic_DNA"/>
</dbReference>
<proteinExistence type="predicted"/>
<dbReference type="AlphaFoldDB" id="A0A0D8XCB2"/>
<gene>
    <name evidence="1" type="ORF">DICVIV_12613</name>
</gene>
<evidence type="ECO:0000313" key="2">
    <source>
        <dbReference type="Proteomes" id="UP000053766"/>
    </source>
</evidence>
<reference evidence="2" key="2">
    <citation type="journal article" date="2016" name="Sci. Rep.">
        <title>Dictyocaulus viviparus genome, variome and transcriptome elucidate lungworm biology and support future intervention.</title>
        <authorList>
            <person name="McNulty S.N."/>
            <person name="Strube C."/>
            <person name="Rosa B.A."/>
            <person name="Martin J.C."/>
            <person name="Tyagi R."/>
            <person name="Choi Y.J."/>
            <person name="Wang Q."/>
            <person name="Hallsworth Pepin K."/>
            <person name="Zhang X."/>
            <person name="Ozersky P."/>
            <person name="Wilson R.K."/>
            <person name="Sternberg P.W."/>
            <person name="Gasser R.B."/>
            <person name="Mitreva M."/>
        </authorList>
    </citation>
    <scope>NUCLEOTIDE SEQUENCE [LARGE SCALE GENOMIC DNA]</scope>
    <source>
        <strain evidence="2">HannoverDv2000</strain>
    </source>
</reference>
<keyword evidence="2" id="KW-1185">Reference proteome</keyword>
<evidence type="ECO:0000313" key="1">
    <source>
        <dbReference type="EMBL" id="KJH41407.1"/>
    </source>
</evidence>
<accession>A0A0D8XCB2</accession>
<name>A0A0D8XCB2_DICVI</name>
<sequence>METLILLCDYRSTLYSDDRTELTVVTIQSLKFGNSPDTEWSQYDSHSSFLVSMSQRVLHRSAASTKLFYNDANWVILLRDMSTVMVPLNVDEEIRYALKYVKSSPTLNVHGSATLMTVQRSTFTAVQRSRQFNAQRSRQFNVHDSSTLNVQRSKLSTAQR</sequence>